<evidence type="ECO:0000313" key="1">
    <source>
        <dbReference type="EMBL" id="PBK85816.1"/>
    </source>
</evidence>
<protein>
    <submittedName>
        <fullName evidence="1">Uncharacterized protein</fullName>
    </submittedName>
</protein>
<dbReference type="Proteomes" id="UP000217790">
    <property type="component" value="Unassembled WGS sequence"/>
</dbReference>
<dbReference type="AlphaFoldDB" id="A0A2H3DEA6"/>
<name>A0A2H3DEA6_ARMGA</name>
<dbReference type="InParanoid" id="A0A2H3DEA6"/>
<reference evidence="2" key="1">
    <citation type="journal article" date="2017" name="Nat. Ecol. Evol.">
        <title>Genome expansion and lineage-specific genetic innovations in the forest pathogenic fungi Armillaria.</title>
        <authorList>
            <person name="Sipos G."/>
            <person name="Prasanna A.N."/>
            <person name="Walter M.C."/>
            <person name="O'Connor E."/>
            <person name="Balint B."/>
            <person name="Krizsan K."/>
            <person name="Kiss B."/>
            <person name="Hess J."/>
            <person name="Varga T."/>
            <person name="Slot J."/>
            <person name="Riley R."/>
            <person name="Boka B."/>
            <person name="Rigling D."/>
            <person name="Barry K."/>
            <person name="Lee J."/>
            <person name="Mihaltcheva S."/>
            <person name="LaButti K."/>
            <person name="Lipzen A."/>
            <person name="Waldron R."/>
            <person name="Moloney N.M."/>
            <person name="Sperisen C."/>
            <person name="Kredics L."/>
            <person name="Vagvoelgyi C."/>
            <person name="Patrignani A."/>
            <person name="Fitzpatrick D."/>
            <person name="Nagy I."/>
            <person name="Doyle S."/>
            <person name="Anderson J.B."/>
            <person name="Grigoriev I.V."/>
            <person name="Gueldener U."/>
            <person name="Muensterkoetter M."/>
            <person name="Nagy L.G."/>
        </authorList>
    </citation>
    <scope>NUCLEOTIDE SEQUENCE [LARGE SCALE GENOMIC DNA]</scope>
    <source>
        <strain evidence="2">Ar21-2</strain>
    </source>
</reference>
<organism evidence="1 2">
    <name type="scientific">Armillaria gallica</name>
    <name type="common">Bulbous honey fungus</name>
    <name type="synonym">Armillaria bulbosa</name>
    <dbReference type="NCBI Taxonomy" id="47427"/>
    <lineage>
        <taxon>Eukaryota</taxon>
        <taxon>Fungi</taxon>
        <taxon>Dikarya</taxon>
        <taxon>Basidiomycota</taxon>
        <taxon>Agaricomycotina</taxon>
        <taxon>Agaricomycetes</taxon>
        <taxon>Agaricomycetidae</taxon>
        <taxon>Agaricales</taxon>
        <taxon>Marasmiineae</taxon>
        <taxon>Physalacriaceae</taxon>
        <taxon>Armillaria</taxon>
    </lineage>
</organism>
<evidence type="ECO:0000313" key="2">
    <source>
        <dbReference type="Proteomes" id="UP000217790"/>
    </source>
</evidence>
<keyword evidence="2" id="KW-1185">Reference proteome</keyword>
<sequence>MPRKVCMLSVSPAVHILPGLHPSIHLHLSGTPSPSHPYLGYDFVTFCFMLEASPPLTLLLSDLVSLMHLQAGVDTDWPRFRCGNAGVGRNRNGIVHHGCSRHWQVL</sequence>
<proteinExistence type="predicted"/>
<dbReference type="EMBL" id="KZ293688">
    <property type="protein sequence ID" value="PBK85816.1"/>
    <property type="molecule type" value="Genomic_DNA"/>
</dbReference>
<gene>
    <name evidence="1" type="ORF">ARMGADRAFT_1017626</name>
</gene>
<accession>A0A2H3DEA6</accession>